<evidence type="ECO:0000256" key="5">
    <source>
        <dbReference type="SAM" id="MobiDB-lite"/>
    </source>
</evidence>
<dbReference type="EMBL" id="CABQ01000313">
    <property type="protein sequence ID" value="CBI09076.1"/>
    <property type="molecule type" value="Genomic_DNA"/>
</dbReference>
<evidence type="ECO:0000256" key="4">
    <source>
        <dbReference type="ARBA" id="ARBA00023136"/>
    </source>
</evidence>
<dbReference type="Gene3D" id="2.40.128.260">
    <property type="entry name" value="Type IV secretion system, VirB10/TraB/TrbI"/>
    <property type="match status" value="1"/>
</dbReference>
<sequence length="512" mass="53464">MSARHQYGEHRHCTQRSHQRAKGETVSDGHDDIPDPEIDPDIDHERIIAELDDEAHDDGRGPTSLHAGVRGIKPAFIIAPIAVLAMVVVLALVLHPHSSAPTQTSGTTASRNDLHLSLPGDNGSVIPNPTVTQPPIATGPPGSIATPTPNPCPPQYAPQIVAGQLACVPATANVPSPPPISAPGAATSATSAPTATPLPPTRLAFTDDAQTRAQLGVSPAQPGQQPSAVAPMVTPTPQPPVQVANLQTAGASANDRYLASASKATGYRVPLTTDQLGIGTVIPYALETCVNSDLPGTWLGRTTAPIFDSRTHRHVVVPSGTALVGRYNDQLVSGQEGLLGIVTGFRFQDGEEFDLPSEITSNAQGTSGMYGHVNTHHHQVFHDAFLMTALGAASAALSPQTSVLGVPTIGQQVAGAAGAQITNLGSRLIGAQIARPPTITICPPYQGVVIVMHDLPLNRYRVDRNREHLAVEYRVPRIGSVAQLPTPVATPTPAPAQGGPIAIPTYPPERKR</sequence>
<evidence type="ECO:0000256" key="6">
    <source>
        <dbReference type="SAM" id="Phobius"/>
    </source>
</evidence>
<dbReference type="Pfam" id="PF03743">
    <property type="entry name" value="TrbI"/>
    <property type="match status" value="1"/>
</dbReference>
<proteinExistence type="predicted"/>
<reference evidence="7" key="1">
    <citation type="submission" date="2009-10" db="EMBL/GenBank/DDBJ databases">
        <title>Diversity of trophic interactions inside an arsenic-rich microbial ecosystem.</title>
        <authorList>
            <person name="Bertin P.N."/>
            <person name="Heinrich-Salmeron A."/>
            <person name="Pelletier E."/>
            <person name="Goulhen-Chollet F."/>
            <person name="Arsene-Ploetze F."/>
            <person name="Gallien S."/>
            <person name="Calteau A."/>
            <person name="Vallenet D."/>
            <person name="Casiot C."/>
            <person name="Chane-Woon-Ming B."/>
            <person name="Giloteaux L."/>
            <person name="Barakat M."/>
            <person name="Bonnefoy V."/>
            <person name="Bruneel O."/>
            <person name="Chandler M."/>
            <person name="Cleiss J."/>
            <person name="Duran R."/>
            <person name="Elbaz-Poulichet F."/>
            <person name="Fonknechten N."/>
            <person name="Lauga B."/>
            <person name="Mornico D."/>
            <person name="Ortet P."/>
            <person name="Schaeffer C."/>
            <person name="Siguier P."/>
            <person name="Alexander Thil Smith A."/>
            <person name="Van Dorsselaer A."/>
            <person name="Weissenbach J."/>
            <person name="Medigue C."/>
            <person name="Le Paslier D."/>
        </authorList>
    </citation>
    <scope>NUCLEOTIDE SEQUENCE</scope>
</reference>
<feature type="compositionally biased region" description="Basic and acidic residues" evidence="5">
    <location>
        <begin position="1"/>
        <end position="12"/>
    </location>
</feature>
<feature type="region of interest" description="Disordered" evidence="5">
    <location>
        <begin position="489"/>
        <end position="512"/>
    </location>
</feature>
<keyword evidence="2 6" id="KW-0812">Transmembrane</keyword>
<dbReference type="InterPro" id="IPR005498">
    <property type="entry name" value="T4SS_VirB10/TraB/TrbI"/>
</dbReference>
<gene>
    <name evidence="7" type="ORF">CARN6_2623</name>
</gene>
<keyword evidence="3 6" id="KW-1133">Transmembrane helix</keyword>
<organism evidence="7">
    <name type="scientific">mine drainage metagenome</name>
    <dbReference type="NCBI Taxonomy" id="410659"/>
    <lineage>
        <taxon>unclassified sequences</taxon>
        <taxon>metagenomes</taxon>
        <taxon>ecological metagenomes</taxon>
    </lineage>
</organism>
<dbReference type="CDD" id="cd16429">
    <property type="entry name" value="VirB10"/>
    <property type="match status" value="1"/>
</dbReference>
<keyword evidence="4 6" id="KW-0472">Membrane</keyword>
<feature type="region of interest" description="Disordered" evidence="5">
    <location>
        <begin position="216"/>
        <end position="240"/>
    </location>
</feature>
<feature type="compositionally biased region" description="Polar residues" evidence="5">
    <location>
        <begin position="99"/>
        <end position="111"/>
    </location>
</feature>
<evidence type="ECO:0000313" key="7">
    <source>
        <dbReference type="EMBL" id="CBI09076.1"/>
    </source>
</evidence>
<feature type="region of interest" description="Disordered" evidence="5">
    <location>
        <begin position="1"/>
        <end position="40"/>
    </location>
</feature>
<dbReference type="InterPro" id="IPR042217">
    <property type="entry name" value="T4SS_VirB10/TrbI"/>
</dbReference>
<protein>
    <submittedName>
        <fullName evidence="7">Uncharacterized protein</fullName>
    </submittedName>
</protein>
<feature type="region of interest" description="Disordered" evidence="5">
    <location>
        <begin position="178"/>
        <end position="202"/>
    </location>
</feature>
<accession>E6QPA5</accession>
<feature type="transmembrane region" description="Helical" evidence="6">
    <location>
        <begin position="75"/>
        <end position="94"/>
    </location>
</feature>
<evidence type="ECO:0000256" key="2">
    <source>
        <dbReference type="ARBA" id="ARBA00022692"/>
    </source>
</evidence>
<dbReference type="GO" id="GO:0016020">
    <property type="term" value="C:membrane"/>
    <property type="evidence" value="ECO:0007669"/>
    <property type="project" value="UniProtKB-SubCell"/>
</dbReference>
<comment type="subcellular location">
    <subcellularLocation>
        <location evidence="1">Membrane</location>
        <topology evidence="1">Single-pass membrane protein</topology>
    </subcellularLocation>
</comment>
<feature type="region of interest" description="Disordered" evidence="5">
    <location>
        <begin position="99"/>
        <end position="126"/>
    </location>
</feature>
<evidence type="ECO:0000256" key="1">
    <source>
        <dbReference type="ARBA" id="ARBA00004167"/>
    </source>
</evidence>
<feature type="compositionally biased region" description="Basic and acidic residues" evidence="5">
    <location>
        <begin position="21"/>
        <end position="33"/>
    </location>
</feature>
<comment type="caution">
    <text evidence="7">The sequence shown here is derived from an EMBL/GenBank/DDBJ whole genome shotgun (WGS) entry which is preliminary data.</text>
</comment>
<dbReference type="AlphaFoldDB" id="E6QPA5"/>
<feature type="compositionally biased region" description="Low complexity" evidence="5">
    <location>
        <begin position="495"/>
        <end position="504"/>
    </location>
</feature>
<evidence type="ECO:0000256" key="3">
    <source>
        <dbReference type="ARBA" id="ARBA00022989"/>
    </source>
</evidence>
<name>E6QPA5_9ZZZZ</name>
<feature type="compositionally biased region" description="Low complexity" evidence="5">
    <location>
        <begin position="182"/>
        <end position="195"/>
    </location>
</feature>